<dbReference type="InterPro" id="IPR029044">
    <property type="entry name" value="Nucleotide-diphossugar_trans"/>
</dbReference>
<dbReference type="EC" id="2.4.-.-" evidence="2"/>
<evidence type="ECO:0000313" key="3">
    <source>
        <dbReference type="Proteomes" id="UP000431451"/>
    </source>
</evidence>
<keyword evidence="2" id="KW-0328">Glycosyltransferase</keyword>
<dbReference type="SUPFAM" id="SSF53448">
    <property type="entry name" value="Nucleotide-diphospho-sugar transferases"/>
    <property type="match status" value="1"/>
</dbReference>
<reference evidence="2 3" key="1">
    <citation type="submission" date="2018-06" db="EMBL/GenBank/DDBJ databases">
        <authorList>
            <consortium name="IHU Genomes"/>
        </authorList>
    </citation>
    <scope>NUCLEOTIDE SEQUENCE [LARGE SCALE GENOMIC DNA]</scope>
    <source>
        <strain evidence="2 3">NEC25</strain>
    </source>
</reference>
<dbReference type="InterPro" id="IPR001173">
    <property type="entry name" value="Glyco_trans_2-like"/>
</dbReference>
<evidence type="ECO:0000259" key="1">
    <source>
        <dbReference type="Pfam" id="PF00535"/>
    </source>
</evidence>
<dbReference type="CDD" id="cd00761">
    <property type="entry name" value="Glyco_tranf_GTA_type"/>
    <property type="match status" value="1"/>
</dbReference>
<dbReference type="Proteomes" id="UP000431451">
    <property type="component" value="Unassembled WGS sequence"/>
</dbReference>
<name>A0A653AU06_9CLOT</name>
<protein>
    <submittedName>
        <fullName evidence="2">Putative glycosyltransferase EpsJ</fullName>
        <ecNumber evidence="2">2.4.-.-</ecNumber>
    </submittedName>
</protein>
<gene>
    <name evidence="2" type="primary">epsJ_1</name>
    <name evidence="2" type="ORF">CNEONATNEC25_02824</name>
</gene>
<dbReference type="PANTHER" id="PTHR22916">
    <property type="entry name" value="GLYCOSYLTRANSFERASE"/>
    <property type="match status" value="1"/>
</dbReference>
<dbReference type="Gene3D" id="3.90.550.10">
    <property type="entry name" value="Spore Coat Polysaccharide Biosynthesis Protein SpsA, Chain A"/>
    <property type="match status" value="1"/>
</dbReference>
<dbReference type="GO" id="GO:0016758">
    <property type="term" value="F:hexosyltransferase activity"/>
    <property type="evidence" value="ECO:0007669"/>
    <property type="project" value="UniProtKB-ARBA"/>
</dbReference>
<accession>A0A653AU06</accession>
<sequence length="329" mass="38785">MMKIKVSIIVPVYNNEKYLRRCLESLVNQTLKDIEIILINDCSTDKSIDILNGYEEKYSEKITLINLNENKRPGGARNRGIEAAKGEYLGFVDSDDYVEKDMYEQLYNLASSGNYDMVDCGFYNGSAKKNALTTIEKTWGELNLEKRRHLVAYPGFLWSKIIRRSIIVDNNIKFREKVTFEDIDFLPVVMLYLKKVYATDLVLYYYSNNLESITSNGDENIQIEDKMNALRCLVKKFKEHNAYEDYKEEITFHIYLIYIYMLQYCTLYLDEGAVNYDIYKVLQKFFFELVDYDYHNNKYISTLDKKKIMYAEINNLDYKMILDTCKANG</sequence>
<dbReference type="EMBL" id="UWJD01000002">
    <property type="protein sequence ID" value="VCT85223.1"/>
    <property type="molecule type" value="Genomic_DNA"/>
</dbReference>
<organism evidence="2 3">
    <name type="scientific">Clostridium neonatale</name>
    <dbReference type="NCBI Taxonomy" id="137838"/>
    <lineage>
        <taxon>Bacteria</taxon>
        <taxon>Bacillati</taxon>
        <taxon>Bacillota</taxon>
        <taxon>Clostridia</taxon>
        <taxon>Eubacteriales</taxon>
        <taxon>Clostridiaceae</taxon>
        <taxon>Clostridium</taxon>
    </lineage>
</organism>
<keyword evidence="2" id="KW-0808">Transferase</keyword>
<dbReference type="AlphaFoldDB" id="A0A653AU06"/>
<dbReference type="PANTHER" id="PTHR22916:SF3">
    <property type="entry name" value="UDP-GLCNAC:BETAGAL BETA-1,3-N-ACETYLGLUCOSAMINYLTRANSFERASE-LIKE PROTEIN 1"/>
    <property type="match status" value="1"/>
</dbReference>
<evidence type="ECO:0000313" key="2">
    <source>
        <dbReference type="EMBL" id="VCT85223.1"/>
    </source>
</evidence>
<proteinExistence type="predicted"/>
<dbReference type="Pfam" id="PF00535">
    <property type="entry name" value="Glycos_transf_2"/>
    <property type="match status" value="1"/>
</dbReference>
<feature type="domain" description="Glycosyltransferase 2-like" evidence="1">
    <location>
        <begin position="7"/>
        <end position="138"/>
    </location>
</feature>